<dbReference type="KEGG" id="gacu:117541157"/>
<dbReference type="RefSeq" id="XP_034064173.1">
    <property type="nucleotide sequence ID" value="XM_034208282.1"/>
</dbReference>
<dbReference type="InParanoid" id="A0A6P8TJH5"/>
<dbReference type="AlphaFoldDB" id="A0A6P8TJH5"/>
<feature type="region of interest" description="Disordered" evidence="4">
    <location>
        <begin position="285"/>
        <end position="361"/>
    </location>
</feature>
<feature type="domain" description="AIG1-type G" evidence="5">
    <location>
        <begin position="19"/>
        <end position="216"/>
    </location>
</feature>
<dbReference type="Proteomes" id="UP000515161">
    <property type="component" value="Unplaced"/>
</dbReference>
<dbReference type="PANTHER" id="PTHR10903:SF112">
    <property type="entry name" value="SI:CH211-113E8.5"/>
    <property type="match status" value="1"/>
</dbReference>
<evidence type="ECO:0000256" key="1">
    <source>
        <dbReference type="ARBA" id="ARBA00008535"/>
    </source>
</evidence>
<organism evidence="6 7">
    <name type="scientific">Gymnodraco acuticeps</name>
    <name type="common">Antarctic dragonfish</name>
    <dbReference type="NCBI Taxonomy" id="8218"/>
    <lineage>
        <taxon>Eukaryota</taxon>
        <taxon>Metazoa</taxon>
        <taxon>Chordata</taxon>
        <taxon>Craniata</taxon>
        <taxon>Vertebrata</taxon>
        <taxon>Euteleostomi</taxon>
        <taxon>Actinopterygii</taxon>
        <taxon>Neopterygii</taxon>
        <taxon>Teleostei</taxon>
        <taxon>Neoteleostei</taxon>
        <taxon>Acanthomorphata</taxon>
        <taxon>Eupercaria</taxon>
        <taxon>Perciformes</taxon>
        <taxon>Notothenioidei</taxon>
        <taxon>Bathydraconidae</taxon>
        <taxon>Gymnodraco</taxon>
    </lineage>
</organism>
<accession>A0A6P8TJH5</accession>
<dbReference type="PANTHER" id="PTHR10903">
    <property type="entry name" value="GTPASE, IMAP FAMILY MEMBER-RELATED"/>
    <property type="match status" value="1"/>
</dbReference>
<keyword evidence="2" id="KW-0547">Nucleotide-binding</keyword>
<dbReference type="Pfam" id="PF04548">
    <property type="entry name" value="AIG1"/>
    <property type="match status" value="1"/>
</dbReference>
<dbReference type="GO" id="GO:0005525">
    <property type="term" value="F:GTP binding"/>
    <property type="evidence" value="ECO:0007669"/>
    <property type="project" value="UniProtKB-KW"/>
</dbReference>
<evidence type="ECO:0000256" key="4">
    <source>
        <dbReference type="SAM" id="MobiDB-lite"/>
    </source>
</evidence>
<dbReference type="PROSITE" id="PS51720">
    <property type="entry name" value="G_AIG1"/>
    <property type="match status" value="1"/>
</dbReference>
<protein>
    <submittedName>
        <fullName evidence="7">GTPase IMAP family member 9-like</fullName>
    </submittedName>
</protein>
<reference evidence="7" key="1">
    <citation type="submission" date="2025-08" db="UniProtKB">
        <authorList>
            <consortium name="RefSeq"/>
        </authorList>
    </citation>
    <scope>IDENTIFICATION</scope>
</reference>
<dbReference type="Gene3D" id="3.40.50.300">
    <property type="entry name" value="P-loop containing nucleotide triphosphate hydrolases"/>
    <property type="match status" value="1"/>
</dbReference>
<sequence length="388" mass="45394">MASKLAQNALPSESNTYNNEVFRIVLVGKTGVGKSATGNTILGKKHFESKFSAKSMTVDCSNAFGEVDGQRVKVIDTPGLFDTKIDEKNTRKDVGKSIAFASPGPHVFLVVIKLGRFTDEEKQTVKKIQEIFGEQADRYSMVLFTHGDQLEGTIEEFLKESEELQELVVRCNGQYHVFNNEEKDRSQVRELLDKIRNIAEKNKGSHYTTEMFQEAERAIEEEKQRILKEREEEIRKQEEEMEKRLDKMHEEQLKKIKEDGERLARQIEAHERGMEEEIRRIREEEQRLREDSKKEMEEGMRRLREEEQRLREASKKEMEEERSRIKEEGERVREAHKREMEEEKRRIREGEGRRARKDAEDNASWIDDLCSAVAQGVKSFFFGVDDTV</sequence>
<comment type="similarity">
    <text evidence="1">Belongs to the TRAFAC class TrmE-Era-EngA-EngB-Septin-like GTPase superfamily. AIG1/Toc34/Toc159-like paraseptin GTPase family. IAN subfamily.</text>
</comment>
<dbReference type="CDD" id="cd01852">
    <property type="entry name" value="AIG1"/>
    <property type="match status" value="1"/>
</dbReference>
<keyword evidence="3" id="KW-0342">GTP-binding</keyword>
<dbReference type="InterPro" id="IPR006703">
    <property type="entry name" value="G_AIG1"/>
</dbReference>
<dbReference type="InterPro" id="IPR045058">
    <property type="entry name" value="GIMA/IAN/Toc"/>
</dbReference>
<dbReference type="InterPro" id="IPR027417">
    <property type="entry name" value="P-loop_NTPase"/>
</dbReference>
<dbReference type="GeneID" id="117541157"/>
<evidence type="ECO:0000259" key="5">
    <source>
        <dbReference type="PROSITE" id="PS51720"/>
    </source>
</evidence>
<name>A0A6P8TJH5_GYMAC</name>
<evidence type="ECO:0000256" key="2">
    <source>
        <dbReference type="ARBA" id="ARBA00022741"/>
    </source>
</evidence>
<dbReference type="OrthoDB" id="5985928at2759"/>
<evidence type="ECO:0000313" key="6">
    <source>
        <dbReference type="Proteomes" id="UP000515161"/>
    </source>
</evidence>
<evidence type="ECO:0000256" key="3">
    <source>
        <dbReference type="ARBA" id="ARBA00023134"/>
    </source>
</evidence>
<keyword evidence="6" id="KW-1185">Reference proteome</keyword>
<feature type="compositionally biased region" description="Basic and acidic residues" evidence="4">
    <location>
        <begin position="285"/>
        <end position="360"/>
    </location>
</feature>
<proteinExistence type="inferred from homology"/>
<dbReference type="FunFam" id="3.40.50.300:FF:000366">
    <property type="entry name" value="GTPase, IMAP family member 2"/>
    <property type="match status" value="1"/>
</dbReference>
<dbReference type="SUPFAM" id="SSF52540">
    <property type="entry name" value="P-loop containing nucleoside triphosphate hydrolases"/>
    <property type="match status" value="1"/>
</dbReference>
<gene>
    <name evidence="7" type="primary">LOC117541157</name>
</gene>
<evidence type="ECO:0000313" key="7">
    <source>
        <dbReference type="RefSeq" id="XP_034064173.1"/>
    </source>
</evidence>